<keyword evidence="5" id="KW-1185">Reference proteome</keyword>
<dbReference type="PANTHER" id="PTHR35936">
    <property type="entry name" value="MEMBRANE-BOUND LYTIC MUREIN TRANSGLYCOSYLASE F"/>
    <property type="match status" value="1"/>
</dbReference>
<feature type="chain" id="PRO_5046312820" evidence="2">
    <location>
        <begin position="31"/>
        <end position="252"/>
    </location>
</feature>
<dbReference type="RefSeq" id="WP_284100870.1">
    <property type="nucleotide sequence ID" value="NZ_JARRAF010000010.1"/>
</dbReference>
<sequence length="252" mass="27873">MIGSSRRRRLLCGVLGAFCLGGLLPTSAWAQHQPGALKVRLVSTEFPPYYASDLPGQGILGALVVDAFHRAGYAATIEFMPWARALQEAQRGYFDGIVGIWHSEERARNFAFSEPTAANEIGYYLSVVNQFDRKRLETLDGLIVGTVRDYRNPDVITRLKPKTEETVDDATNLRKLAAGRIDVALVDRRLAEHLLKTSLSNLRGKVIFSGRVIDTLPLYVAFSKSVPGYEAKLSALNRGLVILKTEGRFPLP</sequence>
<dbReference type="Gene3D" id="3.40.190.10">
    <property type="entry name" value="Periplasmic binding protein-like II"/>
    <property type="match status" value="2"/>
</dbReference>
<proteinExistence type="predicted"/>
<dbReference type="Proteomes" id="UP001172778">
    <property type="component" value="Unassembled WGS sequence"/>
</dbReference>
<organism evidence="4 5">
    <name type="scientific">Parachitinimonas caeni</name>
    <dbReference type="NCBI Taxonomy" id="3031301"/>
    <lineage>
        <taxon>Bacteria</taxon>
        <taxon>Pseudomonadati</taxon>
        <taxon>Pseudomonadota</taxon>
        <taxon>Betaproteobacteria</taxon>
        <taxon>Neisseriales</taxon>
        <taxon>Chitinibacteraceae</taxon>
        <taxon>Parachitinimonas</taxon>
    </lineage>
</organism>
<comment type="caution">
    <text evidence="4">The sequence shown here is derived from an EMBL/GenBank/DDBJ whole genome shotgun (WGS) entry which is preliminary data.</text>
</comment>
<dbReference type="Pfam" id="PF00497">
    <property type="entry name" value="SBP_bac_3"/>
    <property type="match status" value="1"/>
</dbReference>
<dbReference type="PANTHER" id="PTHR35936:SF25">
    <property type="entry name" value="ABC TRANSPORTER SUBSTRATE-BINDING PROTEIN"/>
    <property type="match status" value="1"/>
</dbReference>
<protein>
    <submittedName>
        <fullName evidence="4">Transporter substrate-binding domain-containing protein</fullName>
    </submittedName>
</protein>
<feature type="signal peptide" evidence="2">
    <location>
        <begin position="1"/>
        <end position="30"/>
    </location>
</feature>
<evidence type="ECO:0000259" key="3">
    <source>
        <dbReference type="Pfam" id="PF00497"/>
    </source>
</evidence>
<dbReference type="EMBL" id="JARRAF010000010">
    <property type="protein sequence ID" value="MDK2124563.1"/>
    <property type="molecule type" value="Genomic_DNA"/>
</dbReference>
<evidence type="ECO:0000256" key="1">
    <source>
        <dbReference type="ARBA" id="ARBA00022729"/>
    </source>
</evidence>
<dbReference type="InterPro" id="IPR001638">
    <property type="entry name" value="Solute-binding_3/MltF_N"/>
</dbReference>
<evidence type="ECO:0000313" key="5">
    <source>
        <dbReference type="Proteomes" id="UP001172778"/>
    </source>
</evidence>
<evidence type="ECO:0000256" key="2">
    <source>
        <dbReference type="SAM" id="SignalP"/>
    </source>
</evidence>
<reference evidence="4" key="1">
    <citation type="submission" date="2023-03" db="EMBL/GenBank/DDBJ databases">
        <title>Chitinimonas shenzhenensis gen. nov., sp. nov., a novel member of family Burkholderiaceae isolated from activated sludge collected in Shen Zhen, China.</title>
        <authorList>
            <person name="Wang X."/>
        </authorList>
    </citation>
    <scope>NUCLEOTIDE SEQUENCE</scope>
    <source>
        <strain evidence="4">DQS-5</strain>
    </source>
</reference>
<keyword evidence="1 2" id="KW-0732">Signal</keyword>
<dbReference type="SUPFAM" id="SSF53850">
    <property type="entry name" value="Periplasmic binding protein-like II"/>
    <property type="match status" value="1"/>
</dbReference>
<feature type="domain" description="Solute-binding protein family 3/N-terminal" evidence="3">
    <location>
        <begin position="43"/>
        <end position="172"/>
    </location>
</feature>
<gene>
    <name evidence="4" type="ORF">PZA18_10925</name>
</gene>
<accession>A0ABT7DWW2</accession>
<name>A0ABT7DWW2_9NEIS</name>
<evidence type="ECO:0000313" key="4">
    <source>
        <dbReference type="EMBL" id="MDK2124563.1"/>
    </source>
</evidence>